<accession>A0A831LDN5</accession>
<gene>
    <name evidence="7" type="ORF">ENN90_14060</name>
</gene>
<dbReference type="AlphaFoldDB" id="A0A831LDN5"/>
<feature type="transmembrane region" description="Helical" evidence="5">
    <location>
        <begin position="80"/>
        <end position="99"/>
    </location>
</feature>
<organism evidence="7">
    <name type="scientific">Mariniphaga anaerophila</name>
    <dbReference type="NCBI Taxonomy" id="1484053"/>
    <lineage>
        <taxon>Bacteria</taxon>
        <taxon>Pseudomonadati</taxon>
        <taxon>Bacteroidota</taxon>
        <taxon>Bacteroidia</taxon>
        <taxon>Marinilabiliales</taxon>
        <taxon>Prolixibacteraceae</taxon>
        <taxon>Mariniphaga</taxon>
    </lineage>
</organism>
<name>A0A831LDN5_9BACT</name>
<dbReference type="InterPro" id="IPR018060">
    <property type="entry name" value="HTH_AraC"/>
</dbReference>
<evidence type="ECO:0000313" key="7">
    <source>
        <dbReference type="EMBL" id="HDR52719.1"/>
    </source>
</evidence>
<keyword evidence="5" id="KW-0472">Membrane</keyword>
<dbReference type="InterPro" id="IPR009057">
    <property type="entry name" value="Homeodomain-like_sf"/>
</dbReference>
<comment type="caution">
    <text evidence="7">The sequence shown here is derived from an EMBL/GenBank/DDBJ whole genome shotgun (WGS) entry which is preliminary data.</text>
</comment>
<protein>
    <submittedName>
        <fullName evidence="7">Helix-turn-helix domain-containing protein</fullName>
    </submittedName>
</protein>
<evidence type="ECO:0000256" key="5">
    <source>
        <dbReference type="SAM" id="Phobius"/>
    </source>
</evidence>
<feature type="region of interest" description="Disordered" evidence="4">
    <location>
        <begin position="41"/>
        <end position="75"/>
    </location>
</feature>
<feature type="compositionally biased region" description="Basic and acidic residues" evidence="4">
    <location>
        <begin position="45"/>
        <end position="61"/>
    </location>
</feature>
<keyword evidence="2" id="KW-0238">DNA-binding</keyword>
<evidence type="ECO:0000256" key="1">
    <source>
        <dbReference type="ARBA" id="ARBA00023015"/>
    </source>
</evidence>
<reference evidence="7" key="1">
    <citation type="journal article" date="2020" name="mSystems">
        <title>Genome- and Community-Level Interaction Insights into Carbon Utilization and Element Cycling Functions of Hydrothermarchaeota in Hydrothermal Sediment.</title>
        <authorList>
            <person name="Zhou Z."/>
            <person name="Liu Y."/>
            <person name="Xu W."/>
            <person name="Pan J."/>
            <person name="Luo Z.H."/>
            <person name="Li M."/>
        </authorList>
    </citation>
    <scope>NUCLEOTIDE SEQUENCE [LARGE SCALE GENOMIC DNA]</scope>
    <source>
        <strain evidence="7">SpSt-1217</strain>
    </source>
</reference>
<keyword evidence="5" id="KW-1133">Transmembrane helix</keyword>
<evidence type="ECO:0000256" key="3">
    <source>
        <dbReference type="ARBA" id="ARBA00023163"/>
    </source>
</evidence>
<dbReference type="PROSITE" id="PS01124">
    <property type="entry name" value="HTH_ARAC_FAMILY_2"/>
    <property type="match status" value="1"/>
</dbReference>
<dbReference type="GO" id="GO:0043565">
    <property type="term" value="F:sequence-specific DNA binding"/>
    <property type="evidence" value="ECO:0007669"/>
    <property type="project" value="InterPro"/>
</dbReference>
<keyword evidence="1" id="KW-0805">Transcription regulation</keyword>
<evidence type="ECO:0000256" key="2">
    <source>
        <dbReference type="ARBA" id="ARBA00023125"/>
    </source>
</evidence>
<dbReference type="Pfam" id="PF12833">
    <property type="entry name" value="HTH_18"/>
    <property type="match status" value="1"/>
</dbReference>
<dbReference type="GO" id="GO:0003700">
    <property type="term" value="F:DNA-binding transcription factor activity"/>
    <property type="evidence" value="ECO:0007669"/>
    <property type="project" value="InterPro"/>
</dbReference>
<dbReference type="PANTHER" id="PTHR43280">
    <property type="entry name" value="ARAC-FAMILY TRANSCRIPTIONAL REGULATOR"/>
    <property type="match status" value="1"/>
</dbReference>
<evidence type="ECO:0000259" key="6">
    <source>
        <dbReference type="PROSITE" id="PS01124"/>
    </source>
</evidence>
<sequence length="101" mass="11323">MLLDSDESASEIAFRVGFGSPAYFNHCFHEHFGFPPREARKRAMNLHENKSTTGSPEHESGQDAINSASRRKAKNKKKEVAYYAFAIVAFLALISVLVYTL</sequence>
<keyword evidence="3" id="KW-0804">Transcription</keyword>
<evidence type="ECO:0000256" key="4">
    <source>
        <dbReference type="SAM" id="MobiDB-lite"/>
    </source>
</evidence>
<dbReference type="SUPFAM" id="SSF46689">
    <property type="entry name" value="Homeodomain-like"/>
    <property type="match status" value="1"/>
</dbReference>
<proteinExistence type="predicted"/>
<dbReference type="EMBL" id="DSDK01000789">
    <property type="protein sequence ID" value="HDR52719.1"/>
    <property type="molecule type" value="Genomic_DNA"/>
</dbReference>
<dbReference type="PANTHER" id="PTHR43280:SF2">
    <property type="entry name" value="HTH-TYPE TRANSCRIPTIONAL REGULATOR EXSA"/>
    <property type="match status" value="1"/>
</dbReference>
<dbReference type="Gene3D" id="1.10.10.60">
    <property type="entry name" value="Homeodomain-like"/>
    <property type="match status" value="1"/>
</dbReference>
<dbReference type="Proteomes" id="UP000886047">
    <property type="component" value="Unassembled WGS sequence"/>
</dbReference>
<keyword evidence="5" id="KW-0812">Transmembrane</keyword>
<feature type="domain" description="HTH araC/xylS-type" evidence="6">
    <location>
        <begin position="1"/>
        <end position="42"/>
    </location>
</feature>